<protein>
    <submittedName>
        <fullName evidence="2">Rsc6 baf60a-like with a swib related protein</fullName>
    </submittedName>
</protein>
<comment type="caution">
    <text evidence="2">The sequence shown here is derived from an EMBL/GenBank/DDBJ whole genome shotgun (WGS) entry which is preliminary data.</text>
</comment>
<feature type="region of interest" description="Disordered" evidence="1">
    <location>
        <begin position="1"/>
        <end position="106"/>
    </location>
</feature>
<feature type="compositionally biased region" description="Low complexity" evidence="1">
    <location>
        <begin position="764"/>
        <end position="774"/>
    </location>
</feature>
<accession>A0A2C6KTF7</accession>
<dbReference type="Proteomes" id="UP000221165">
    <property type="component" value="Unassembled WGS sequence"/>
</dbReference>
<organism evidence="2 3">
    <name type="scientific">Cystoisospora suis</name>
    <dbReference type="NCBI Taxonomy" id="483139"/>
    <lineage>
        <taxon>Eukaryota</taxon>
        <taxon>Sar</taxon>
        <taxon>Alveolata</taxon>
        <taxon>Apicomplexa</taxon>
        <taxon>Conoidasida</taxon>
        <taxon>Coccidia</taxon>
        <taxon>Eucoccidiorida</taxon>
        <taxon>Eimeriorina</taxon>
        <taxon>Sarcocystidae</taxon>
        <taxon>Cystoisospora</taxon>
    </lineage>
</organism>
<feature type="compositionally biased region" description="Polar residues" evidence="1">
    <location>
        <begin position="20"/>
        <end position="40"/>
    </location>
</feature>
<dbReference type="RefSeq" id="XP_067925245.1">
    <property type="nucleotide sequence ID" value="XM_068062785.1"/>
</dbReference>
<feature type="region of interest" description="Disordered" evidence="1">
    <location>
        <begin position="403"/>
        <end position="429"/>
    </location>
</feature>
<keyword evidence="3" id="KW-1185">Reference proteome</keyword>
<evidence type="ECO:0000256" key="1">
    <source>
        <dbReference type="SAM" id="MobiDB-lite"/>
    </source>
</evidence>
<feature type="region of interest" description="Disordered" evidence="1">
    <location>
        <begin position="219"/>
        <end position="258"/>
    </location>
</feature>
<dbReference type="Gene3D" id="1.10.245.10">
    <property type="entry name" value="SWIB/MDM2 domain"/>
    <property type="match status" value="1"/>
</dbReference>
<feature type="compositionally biased region" description="Low complexity" evidence="1">
    <location>
        <begin position="785"/>
        <end position="797"/>
    </location>
</feature>
<evidence type="ECO:0000313" key="3">
    <source>
        <dbReference type="Proteomes" id="UP000221165"/>
    </source>
</evidence>
<dbReference type="EMBL" id="MIGC01001077">
    <property type="protein sequence ID" value="PHJ23570.1"/>
    <property type="molecule type" value="Genomic_DNA"/>
</dbReference>
<dbReference type="VEuPathDB" id="ToxoDB:CSUI_002585"/>
<dbReference type="SUPFAM" id="SSF47592">
    <property type="entry name" value="SWIB/MDM2 domain"/>
    <property type="match status" value="1"/>
</dbReference>
<gene>
    <name evidence="2" type="ORF">CSUI_002585</name>
</gene>
<feature type="region of interest" description="Disordered" evidence="1">
    <location>
        <begin position="945"/>
        <end position="967"/>
    </location>
</feature>
<feature type="compositionally biased region" description="Low complexity" evidence="1">
    <location>
        <begin position="409"/>
        <end position="418"/>
    </location>
</feature>
<reference evidence="2 3" key="1">
    <citation type="journal article" date="2017" name="Int. J. Parasitol.">
        <title>The genome of the protozoan parasite Cystoisospora suis and a reverse vaccinology approach to identify vaccine candidates.</title>
        <authorList>
            <person name="Palmieri N."/>
            <person name="Shrestha A."/>
            <person name="Ruttkowski B."/>
            <person name="Beck T."/>
            <person name="Vogl C."/>
            <person name="Tomley F."/>
            <person name="Blake D.P."/>
            <person name="Joachim A."/>
        </authorList>
    </citation>
    <scope>NUCLEOTIDE SEQUENCE [LARGE SCALE GENOMIC DNA]</scope>
    <source>
        <strain evidence="2 3">Wien I</strain>
    </source>
</reference>
<sequence>MTSSAVLSPGLNGGVAGLGSPSTRPSNQDTGKLNNRNTLHGLTPRKPTTTSSEAASSASPAPLSSTSKKATGGGSAVSGGGGGPRQSGSSAGGHGSKPDLVSRLTDTDGPVFVPECVREFCPDLYGDFVAMTELQREMDEATEHLLTSLRDTCYPCLHTTSRATLPTLLSRRRLRVFIYNTHENQPPAYSAFDQHAPVPDHAAAEAAAAALAAAQNSAATGGGSGSSAAGGGAGGPVNGIQGSGGQSQQSLKGIESSEVHVPPPSWCLHIKGVCTDKHDGGGGGGGAAAGGGLCPPRFSSFFSRVMVLTDEETILWDSRTTSSLGASTFDGLSIQRKGSAEMTLKILFFVNYRTPTFRLSAPLAALCGGHEQLSLCGILRGIWAHVLSKQLLLLPPESQATLAGKADEGASSTAASSGSKKRDEPAKSVVAPTVDASGILHARTDTALQAVFGSNVNLFRLSDLPRLLRGHLMPPRPVCISHPLKLSGDWIDNEQTYEFTLECIDTAGSGLGNTASASLAGGGGAGGASAACSSSSSSSPAAEALLQSMASSCCSLGLDAWLSASQQVLLQQVGTSHLSAAGGAGGGGSKEETEEQDIIHEMLNLQQQTEELDLKMKQTVEKLQQRVMYRNMYTGFANDPVEFVNQHLSRTLPEISDALLDSDFLYDYEAKQRTASYFSLPWVPRAIHRYLQKQRVPYEDQVCKVLSAFNIPDPRKRHGEVQDAGPSTTTQVANAGASSAPAGTASSRSTKPRTATGTGGGGASAAQRSRTSAGNRHAKKKEEAPTSAPPSSSWTAPGPHGNIPSSAEESRQATGSPEVSPAPQSSVASNLGPPCPVPLITNPASPPTVTQMNPVGLVSPHVVAQPSGYPHTIGIMGGPGAQQPLMPGGYHFAPPPGAGGMTAPGGIVMPMHAHPGGMMQAHAMGAPWGMPQQTAPMHTGSQQYWGAPPPSPGGVPDAGMMQTPMRG</sequence>
<feature type="compositionally biased region" description="Gly residues" evidence="1">
    <location>
        <begin position="220"/>
        <end position="245"/>
    </location>
</feature>
<feature type="compositionally biased region" description="Low complexity" evidence="1">
    <location>
        <begin position="46"/>
        <end position="70"/>
    </location>
</feature>
<proteinExistence type="predicted"/>
<dbReference type="OrthoDB" id="10263741at2759"/>
<dbReference type="GeneID" id="94425996"/>
<dbReference type="InterPro" id="IPR036885">
    <property type="entry name" value="SWIB_MDM2_dom_sf"/>
</dbReference>
<evidence type="ECO:0000313" key="2">
    <source>
        <dbReference type="EMBL" id="PHJ23570.1"/>
    </source>
</evidence>
<name>A0A2C6KTF7_9APIC</name>
<feature type="compositionally biased region" description="Gly residues" evidence="1">
    <location>
        <begin position="71"/>
        <end position="95"/>
    </location>
</feature>
<feature type="compositionally biased region" description="Low complexity" evidence="1">
    <location>
        <begin position="735"/>
        <end position="756"/>
    </location>
</feature>
<feature type="compositionally biased region" description="Polar residues" evidence="1">
    <location>
        <begin position="803"/>
        <end position="829"/>
    </location>
</feature>
<feature type="region of interest" description="Disordered" evidence="1">
    <location>
        <begin position="713"/>
        <end position="843"/>
    </location>
</feature>
<dbReference type="AlphaFoldDB" id="A0A2C6KTF7"/>